<reference evidence="11" key="1">
    <citation type="submission" date="2015-08" db="EMBL/GenBank/DDBJ databases">
        <title>Cloning and expression analysis of Glutathione S-transferase from Scapharca broughtonii (SbGST).</title>
        <authorList>
            <person name="Huang Y."/>
            <person name="Liu Z."/>
            <person name="Wu B."/>
        </authorList>
    </citation>
    <scope>NUCLEOTIDE SEQUENCE</scope>
</reference>
<dbReference type="FunFam" id="1.20.1050.10:FF:000003">
    <property type="entry name" value="Glutathione S-transferase 2"/>
    <property type="match status" value="1"/>
</dbReference>
<dbReference type="GO" id="GO:0006749">
    <property type="term" value="P:glutathione metabolic process"/>
    <property type="evidence" value="ECO:0007669"/>
    <property type="project" value="TreeGrafter"/>
</dbReference>
<sequence>MPTLGYWKIRGLAQPIRLLLHYVGQDFEDVQYEQGDAPDYSRDCWFKVKFTLGLPIPNLPYYIDGDIKITQTNAILRYIGRKHNLLGTTAAEQVNNDVMMDQAMDLRNTIVGIVYNKEYEKLKIDYFKNLPSRLEVFENFLGEKPWFAGQNVTVCDFHIYELLDQLKIMEPGCVDKFTKLTTFIGRFEALPKIKAFLSSSQCIKRPINNKIATFK</sequence>
<dbReference type="Gene3D" id="3.40.30.10">
    <property type="entry name" value="Glutaredoxin"/>
    <property type="match status" value="1"/>
</dbReference>
<dbReference type="Pfam" id="PF14497">
    <property type="entry name" value="GST_C_3"/>
    <property type="match status" value="1"/>
</dbReference>
<dbReference type="EMBL" id="KT362153">
    <property type="protein sequence ID" value="ALZ42088.1"/>
    <property type="molecule type" value="mRNA"/>
</dbReference>
<dbReference type="PANTHER" id="PTHR11571">
    <property type="entry name" value="GLUTATHIONE S-TRANSFERASE"/>
    <property type="match status" value="1"/>
</dbReference>
<accession>A0A0X9Q3U1</accession>
<dbReference type="FunFam" id="3.40.30.10:FF:000019">
    <property type="entry name" value="Glutathione S-transferase Mu"/>
    <property type="match status" value="1"/>
</dbReference>
<dbReference type="SFLD" id="SFLDG00363">
    <property type="entry name" value="AMPS_(cytGST):_Alpha-__Mu-__Pi"/>
    <property type="match status" value="1"/>
</dbReference>
<dbReference type="InterPro" id="IPR040079">
    <property type="entry name" value="Glutathione_S-Trfase"/>
</dbReference>
<evidence type="ECO:0000256" key="4">
    <source>
        <dbReference type="ARBA" id="ARBA00011738"/>
    </source>
</evidence>
<dbReference type="InterPro" id="IPR050213">
    <property type="entry name" value="GST_superfamily"/>
</dbReference>
<comment type="subunit">
    <text evidence="4">Homodimer.</text>
</comment>
<dbReference type="CDD" id="cd03075">
    <property type="entry name" value="GST_N_Mu"/>
    <property type="match status" value="1"/>
</dbReference>
<dbReference type="InterPro" id="IPR036249">
    <property type="entry name" value="Thioredoxin-like_sf"/>
</dbReference>
<evidence type="ECO:0000256" key="5">
    <source>
        <dbReference type="ARBA" id="ARBA00012452"/>
    </source>
</evidence>
<dbReference type="InterPro" id="IPR036282">
    <property type="entry name" value="Glutathione-S-Trfase_C_sf"/>
</dbReference>
<dbReference type="Pfam" id="PF02798">
    <property type="entry name" value="GST_N"/>
    <property type="match status" value="1"/>
</dbReference>
<evidence type="ECO:0000256" key="8">
    <source>
        <dbReference type="ARBA" id="ARBA00081375"/>
    </source>
</evidence>
<feature type="domain" description="GST N-terminal" evidence="9">
    <location>
        <begin position="1"/>
        <end position="87"/>
    </location>
</feature>
<comment type="function">
    <text evidence="2">Conjugation of reduced glutathione to a wide number of exogenous and endogenous hydrophobic electrophiles.</text>
</comment>
<dbReference type="Gene3D" id="1.20.1050.10">
    <property type="match status" value="1"/>
</dbReference>
<evidence type="ECO:0000256" key="3">
    <source>
        <dbReference type="ARBA" id="ARBA00005861"/>
    </source>
</evidence>
<comment type="function">
    <text evidence="1">GST isoenzymes appear to play a central role in the parasite detoxification system. Other functions are also suspected including a role in increasing the solubility of haematin in the parasite gut.</text>
</comment>
<evidence type="ECO:0000259" key="9">
    <source>
        <dbReference type="PROSITE" id="PS50404"/>
    </source>
</evidence>
<dbReference type="EC" id="2.5.1.18" evidence="5"/>
<gene>
    <name evidence="11" type="primary">GST</name>
</gene>
<organism evidence="11">
    <name type="scientific">Anadara broughtonii</name>
    <name type="common">Blood clam</name>
    <name type="synonym">Scapharca broughtonii</name>
    <dbReference type="NCBI Taxonomy" id="148819"/>
    <lineage>
        <taxon>Eukaryota</taxon>
        <taxon>Metazoa</taxon>
        <taxon>Spiralia</taxon>
        <taxon>Lophotrochozoa</taxon>
        <taxon>Mollusca</taxon>
        <taxon>Bivalvia</taxon>
        <taxon>Autobranchia</taxon>
        <taxon>Pteriomorphia</taxon>
        <taxon>Arcoida</taxon>
        <taxon>Arcoidea</taxon>
        <taxon>Arcidae</taxon>
        <taxon>Anadara</taxon>
    </lineage>
</organism>
<evidence type="ECO:0000313" key="11">
    <source>
        <dbReference type="EMBL" id="ALZ42088.1"/>
    </source>
</evidence>
<comment type="similarity">
    <text evidence="3">Belongs to the GST superfamily. Mu family.</text>
</comment>
<evidence type="ECO:0000256" key="2">
    <source>
        <dbReference type="ARBA" id="ARBA00003701"/>
    </source>
</evidence>
<evidence type="ECO:0000259" key="10">
    <source>
        <dbReference type="PROSITE" id="PS50405"/>
    </source>
</evidence>
<dbReference type="PROSITE" id="PS50404">
    <property type="entry name" value="GST_NTER"/>
    <property type="match status" value="1"/>
</dbReference>
<dbReference type="GO" id="GO:0004364">
    <property type="term" value="F:glutathione transferase activity"/>
    <property type="evidence" value="ECO:0007669"/>
    <property type="project" value="UniProtKB-EC"/>
</dbReference>
<dbReference type="SUPFAM" id="SSF52833">
    <property type="entry name" value="Thioredoxin-like"/>
    <property type="match status" value="1"/>
</dbReference>
<name>A0A0X9Q3U1_ANABR</name>
<feature type="domain" description="GST C-terminal" evidence="10">
    <location>
        <begin position="89"/>
        <end position="207"/>
    </location>
</feature>
<dbReference type="AlphaFoldDB" id="A0A0X9Q3U1"/>
<evidence type="ECO:0000256" key="1">
    <source>
        <dbReference type="ARBA" id="ARBA00002446"/>
    </source>
</evidence>
<dbReference type="SUPFAM" id="SSF47616">
    <property type="entry name" value="GST C-terminal domain-like"/>
    <property type="match status" value="1"/>
</dbReference>
<dbReference type="InterPro" id="IPR004045">
    <property type="entry name" value="Glutathione_S-Trfase_N"/>
</dbReference>
<dbReference type="SFLD" id="SFLDS00019">
    <property type="entry name" value="Glutathione_Transferase_(cytos"/>
    <property type="match status" value="1"/>
</dbReference>
<dbReference type="InterPro" id="IPR003081">
    <property type="entry name" value="GST_mu"/>
</dbReference>
<dbReference type="SFLD" id="SFLDG01205">
    <property type="entry name" value="AMPS.1"/>
    <property type="match status" value="1"/>
</dbReference>
<dbReference type="InterPro" id="IPR004046">
    <property type="entry name" value="GST_C"/>
</dbReference>
<dbReference type="InterPro" id="IPR010987">
    <property type="entry name" value="Glutathione-S-Trfase_C-like"/>
</dbReference>
<dbReference type="PANTHER" id="PTHR11571:SF222">
    <property type="entry name" value="GLUTATHIONE TRANSFERASE"/>
    <property type="match status" value="1"/>
</dbReference>
<proteinExistence type="evidence at transcript level"/>
<evidence type="ECO:0000256" key="6">
    <source>
        <dbReference type="ARBA" id="ARBA00022679"/>
    </source>
</evidence>
<keyword evidence="6 11" id="KW-0808">Transferase</keyword>
<dbReference type="PROSITE" id="PS50405">
    <property type="entry name" value="GST_CTER"/>
    <property type="match status" value="1"/>
</dbReference>
<dbReference type="PRINTS" id="PR01267">
    <property type="entry name" value="GSTRNSFRASEM"/>
</dbReference>
<comment type="catalytic activity">
    <reaction evidence="7">
        <text>RX + glutathione = an S-substituted glutathione + a halide anion + H(+)</text>
        <dbReference type="Rhea" id="RHEA:16437"/>
        <dbReference type="ChEBI" id="CHEBI:15378"/>
        <dbReference type="ChEBI" id="CHEBI:16042"/>
        <dbReference type="ChEBI" id="CHEBI:17792"/>
        <dbReference type="ChEBI" id="CHEBI:57925"/>
        <dbReference type="ChEBI" id="CHEBI:90779"/>
        <dbReference type="EC" id="2.5.1.18"/>
    </reaction>
</comment>
<protein>
    <recommendedName>
        <fullName evidence="5">glutathione transferase</fullName>
        <ecNumber evidence="5">2.5.1.18</ecNumber>
    </recommendedName>
    <alternativeName>
        <fullName evidence="8">GST class-mu</fullName>
    </alternativeName>
</protein>
<dbReference type="SMR" id="A0A0X9Q3U1"/>
<evidence type="ECO:0000256" key="7">
    <source>
        <dbReference type="ARBA" id="ARBA00047960"/>
    </source>
</evidence>